<dbReference type="InterPro" id="IPR029039">
    <property type="entry name" value="Flavoprotein-like_sf"/>
</dbReference>
<dbReference type="PANTHER" id="PTHR30543">
    <property type="entry name" value="CHROMATE REDUCTASE"/>
    <property type="match status" value="1"/>
</dbReference>
<comment type="caution">
    <text evidence="2">The sequence shown here is derived from an EMBL/GenBank/DDBJ whole genome shotgun (WGS) entry which is preliminary data.</text>
</comment>
<reference evidence="3" key="1">
    <citation type="journal article" date="2019" name="Int. J. Syst. Evol. Microbiol.">
        <title>The Global Catalogue of Microorganisms (GCM) 10K type strain sequencing project: providing services to taxonomists for standard genome sequencing and annotation.</title>
        <authorList>
            <consortium name="The Broad Institute Genomics Platform"/>
            <consortium name="The Broad Institute Genome Sequencing Center for Infectious Disease"/>
            <person name="Wu L."/>
            <person name="Ma J."/>
        </authorList>
    </citation>
    <scope>NUCLEOTIDE SEQUENCE [LARGE SCALE GENOMIC DNA]</scope>
    <source>
        <strain evidence="3">CGMCC 4.7645</strain>
    </source>
</reference>
<dbReference type="Proteomes" id="UP001597417">
    <property type="component" value="Unassembled WGS sequence"/>
</dbReference>
<protein>
    <submittedName>
        <fullName evidence="2">NADPH-dependent FMN reductase</fullName>
        <ecNumber evidence="2">1.-.-.-</ecNumber>
    </submittedName>
</protein>
<evidence type="ECO:0000313" key="3">
    <source>
        <dbReference type="Proteomes" id="UP001597417"/>
    </source>
</evidence>
<dbReference type="EMBL" id="JBHUKR010000019">
    <property type="protein sequence ID" value="MFD2420506.1"/>
    <property type="molecule type" value="Genomic_DNA"/>
</dbReference>
<evidence type="ECO:0000259" key="1">
    <source>
        <dbReference type="Pfam" id="PF03358"/>
    </source>
</evidence>
<keyword evidence="2" id="KW-0560">Oxidoreductase</keyword>
<sequence length="216" mass="23696">MTVPHRLQVIVGSTRPGRAADQVFPWVVRRASEHGRFEVELIDLRDWPLPMFQETMESVGDFADPTYSEPIVREWNRKLAEAEAYLFVTTEYNHSVPGVLKNAIDNVFVSYAMRNKPAAFVGYSASLTGGARAVEHLAHTAIEAEMVPLRNSVLIAEVGKAMDAEGNPVNSLTDTALSITLDDLAWWAGVLSPARQAGQLPPGTQRFFAAAFAGKN</sequence>
<evidence type="ECO:0000313" key="2">
    <source>
        <dbReference type="EMBL" id="MFD2420506.1"/>
    </source>
</evidence>
<dbReference type="InterPro" id="IPR050712">
    <property type="entry name" value="NAD(P)H-dep_reductase"/>
</dbReference>
<proteinExistence type="predicted"/>
<gene>
    <name evidence="2" type="ORF">ACFSXZ_29680</name>
</gene>
<organism evidence="2 3">
    <name type="scientific">Amycolatopsis pigmentata</name>
    <dbReference type="NCBI Taxonomy" id="450801"/>
    <lineage>
        <taxon>Bacteria</taxon>
        <taxon>Bacillati</taxon>
        <taxon>Actinomycetota</taxon>
        <taxon>Actinomycetes</taxon>
        <taxon>Pseudonocardiales</taxon>
        <taxon>Pseudonocardiaceae</taxon>
        <taxon>Amycolatopsis</taxon>
    </lineage>
</organism>
<name>A0ABW5G2Y7_9PSEU</name>
<keyword evidence="3" id="KW-1185">Reference proteome</keyword>
<dbReference type="PANTHER" id="PTHR30543:SF21">
    <property type="entry name" value="NAD(P)H-DEPENDENT FMN REDUCTASE LOT6"/>
    <property type="match status" value="1"/>
</dbReference>
<dbReference type="SUPFAM" id="SSF52218">
    <property type="entry name" value="Flavoproteins"/>
    <property type="match status" value="1"/>
</dbReference>
<dbReference type="InterPro" id="IPR005025">
    <property type="entry name" value="FMN_Rdtase-like_dom"/>
</dbReference>
<accession>A0ABW5G2Y7</accession>
<feature type="domain" description="NADPH-dependent FMN reductase-like" evidence="1">
    <location>
        <begin position="7"/>
        <end position="156"/>
    </location>
</feature>
<dbReference type="Pfam" id="PF03358">
    <property type="entry name" value="FMN_red"/>
    <property type="match status" value="1"/>
</dbReference>
<dbReference type="Gene3D" id="3.40.50.360">
    <property type="match status" value="1"/>
</dbReference>
<dbReference type="EC" id="1.-.-.-" evidence="2"/>
<dbReference type="RefSeq" id="WP_378268594.1">
    <property type="nucleotide sequence ID" value="NZ_JBHUKR010000019.1"/>
</dbReference>
<dbReference type="GO" id="GO:0016491">
    <property type="term" value="F:oxidoreductase activity"/>
    <property type="evidence" value="ECO:0007669"/>
    <property type="project" value="UniProtKB-KW"/>
</dbReference>